<sequence>MFPNFNSTVYNQSVAILYPFLILLIPSRLYKRTTSSSSFPHLSVQRLPKQPNLSPPHPNLNKDTSSTLLKPYPSFSSSPYSGSKTPFHFSSISSLSSFTATNPKFLIKP</sequence>
<proteinExistence type="predicted"/>
<accession>A0AAX6DVP3</accession>
<dbReference type="Proteomes" id="UP001140949">
    <property type="component" value="Unassembled WGS sequence"/>
</dbReference>
<name>A0AAX6DVP3_IRIPA</name>
<gene>
    <name evidence="2" type="ORF">M6B38_223500</name>
</gene>
<evidence type="ECO:0000313" key="3">
    <source>
        <dbReference type="Proteomes" id="UP001140949"/>
    </source>
</evidence>
<dbReference type="AlphaFoldDB" id="A0AAX6DVP3"/>
<comment type="caution">
    <text evidence="2">The sequence shown here is derived from an EMBL/GenBank/DDBJ whole genome shotgun (WGS) entry which is preliminary data.</text>
</comment>
<reference evidence="2" key="2">
    <citation type="submission" date="2023-04" db="EMBL/GenBank/DDBJ databases">
        <authorList>
            <person name="Bruccoleri R.E."/>
            <person name="Oakeley E.J."/>
            <person name="Faust A.-M."/>
            <person name="Dessus-Babus S."/>
            <person name="Altorfer M."/>
            <person name="Burckhardt D."/>
            <person name="Oertli M."/>
            <person name="Naumann U."/>
            <person name="Petersen F."/>
            <person name="Wong J."/>
        </authorList>
    </citation>
    <scope>NUCLEOTIDE SEQUENCE</scope>
    <source>
        <strain evidence="2">GSM-AAB239-AS_SAM_17_03QT</strain>
        <tissue evidence="2">Leaf</tissue>
    </source>
</reference>
<reference evidence="2" key="1">
    <citation type="journal article" date="2023" name="GigaByte">
        <title>Genome assembly of the bearded iris, Iris pallida Lam.</title>
        <authorList>
            <person name="Bruccoleri R.E."/>
            <person name="Oakeley E.J."/>
            <person name="Faust A.M.E."/>
            <person name="Altorfer M."/>
            <person name="Dessus-Babus S."/>
            <person name="Burckhardt D."/>
            <person name="Oertli M."/>
            <person name="Naumann U."/>
            <person name="Petersen F."/>
            <person name="Wong J."/>
        </authorList>
    </citation>
    <scope>NUCLEOTIDE SEQUENCE</scope>
    <source>
        <strain evidence="2">GSM-AAB239-AS_SAM_17_03QT</strain>
    </source>
</reference>
<feature type="region of interest" description="Disordered" evidence="1">
    <location>
        <begin position="38"/>
        <end position="68"/>
    </location>
</feature>
<protein>
    <submittedName>
        <fullName evidence="2">Uncharacterized protein</fullName>
    </submittedName>
</protein>
<evidence type="ECO:0000313" key="2">
    <source>
        <dbReference type="EMBL" id="KAJ6795860.1"/>
    </source>
</evidence>
<organism evidence="2 3">
    <name type="scientific">Iris pallida</name>
    <name type="common">Sweet iris</name>
    <dbReference type="NCBI Taxonomy" id="29817"/>
    <lineage>
        <taxon>Eukaryota</taxon>
        <taxon>Viridiplantae</taxon>
        <taxon>Streptophyta</taxon>
        <taxon>Embryophyta</taxon>
        <taxon>Tracheophyta</taxon>
        <taxon>Spermatophyta</taxon>
        <taxon>Magnoliopsida</taxon>
        <taxon>Liliopsida</taxon>
        <taxon>Asparagales</taxon>
        <taxon>Iridaceae</taxon>
        <taxon>Iridoideae</taxon>
        <taxon>Irideae</taxon>
        <taxon>Iris</taxon>
    </lineage>
</organism>
<dbReference type="EMBL" id="JANAVB010041620">
    <property type="protein sequence ID" value="KAJ6795860.1"/>
    <property type="molecule type" value="Genomic_DNA"/>
</dbReference>
<evidence type="ECO:0000256" key="1">
    <source>
        <dbReference type="SAM" id="MobiDB-lite"/>
    </source>
</evidence>
<keyword evidence="3" id="KW-1185">Reference proteome</keyword>